<dbReference type="InterPro" id="IPR019885">
    <property type="entry name" value="Tscrpt_reg_HTH_AsnC-type_CS"/>
</dbReference>
<dbReference type="GO" id="GO:0005829">
    <property type="term" value="C:cytosol"/>
    <property type="evidence" value="ECO:0007669"/>
    <property type="project" value="TreeGrafter"/>
</dbReference>
<sequence>MDHVDKQILFYLQNQARISMTELGKSVGLSQPAVTERVRRMEEKGIIEEYRTIISPEKIGKHTAAYMLFQTRDCLAFLDFVHSSPQVAECHRISGEHSYLLKVLTDSTRALEEFGNQCDKYGTYTILIVMSSPIDHRFLIHSLEEAYEADYCQAEDRADRAYRL</sequence>
<dbReference type="Pfam" id="PF01037">
    <property type="entry name" value="AsnC_trans_reg"/>
    <property type="match status" value="1"/>
</dbReference>
<dbReference type="PROSITE" id="PS50956">
    <property type="entry name" value="HTH_ASNC_2"/>
    <property type="match status" value="1"/>
</dbReference>
<dbReference type="InterPro" id="IPR019888">
    <property type="entry name" value="Tscrpt_reg_AsnC-like"/>
</dbReference>
<name>A0A3G9ITP0_9BACL</name>
<dbReference type="InterPro" id="IPR000485">
    <property type="entry name" value="AsnC-type_HTH_dom"/>
</dbReference>
<dbReference type="InterPro" id="IPR036388">
    <property type="entry name" value="WH-like_DNA-bd_sf"/>
</dbReference>
<evidence type="ECO:0000313" key="1">
    <source>
        <dbReference type="EMBL" id="BBH19415.1"/>
    </source>
</evidence>
<dbReference type="PROSITE" id="PS00519">
    <property type="entry name" value="HTH_ASNC_1"/>
    <property type="match status" value="1"/>
</dbReference>
<dbReference type="Gene3D" id="3.30.70.920">
    <property type="match status" value="1"/>
</dbReference>
<dbReference type="SUPFAM" id="SSF46785">
    <property type="entry name" value="Winged helix' DNA-binding domain"/>
    <property type="match status" value="1"/>
</dbReference>
<dbReference type="SUPFAM" id="SSF54909">
    <property type="entry name" value="Dimeric alpha+beta barrel"/>
    <property type="match status" value="1"/>
</dbReference>
<dbReference type="Pfam" id="PF13412">
    <property type="entry name" value="HTH_24"/>
    <property type="match status" value="1"/>
</dbReference>
<dbReference type="InterPro" id="IPR019887">
    <property type="entry name" value="Tscrpt_reg_AsnC/Lrp_C"/>
</dbReference>
<reference evidence="1 2" key="1">
    <citation type="submission" date="2018-11" db="EMBL/GenBank/DDBJ databases">
        <title>Complete genome sequence of Paenibacillus baekrokdamisoli strain KCTC 33723.</title>
        <authorList>
            <person name="Kang S.W."/>
            <person name="Lee K.C."/>
            <person name="Kim K.K."/>
            <person name="Kim J.S."/>
            <person name="Kim D.S."/>
            <person name="Ko S.H."/>
            <person name="Yang S.H."/>
            <person name="Lee J.S."/>
        </authorList>
    </citation>
    <scope>NUCLEOTIDE SEQUENCE [LARGE SCALE GENOMIC DNA]</scope>
    <source>
        <strain evidence="1 2">KCTC 33723</strain>
    </source>
</reference>
<dbReference type="GO" id="GO:0043565">
    <property type="term" value="F:sequence-specific DNA binding"/>
    <property type="evidence" value="ECO:0007669"/>
    <property type="project" value="InterPro"/>
</dbReference>
<gene>
    <name evidence="1" type="ORF">Back11_07600</name>
</gene>
<dbReference type="AlphaFoldDB" id="A0A3G9ITP0"/>
<dbReference type="PANTHER" id="PTHR30154:SF20">
    <property type="entry name" value="LEUCINE-RESPONSIVE REGULATORY PROTEIN"/>
    <property type="match status" value="1"/>
</dbReference>
<dbReference type="RefSeq" id="WP_125653757.1">
    <property type="nucleotide sequence ID" value="NZ_AP019308.1"/>
</dbReference>
<dbReference type="InterPro" id="IPR011991">
    <property type="entry name" value="ArsR-like_HTH"/>
</dbReference>
<protein>
    <submittedName>
        <fullName evidence="1">AsnC family transcriptional regulator</fullName>
    </submittedName>
</protein>
<dbReference type="InterPro" id="IPR036390">
    <property type="entry name" value="WH_DNA-bd_sf"/>
</dbReference>
<dbReference type="Gene3D" id="1.10.10.10">
    <property type="entry name" value="Winged helix-like DNA-binding domain superfamily/Winged helix DNA-binding domain"/>
    <property type="match status" value="1"/>
</dbReference>
<dbReference type="FunFam" id="1.10.10.10:FF:000186">
    <property type="entry name" value="AsnC family transcriptional regulator"/>
    <property type="match status" value="1"/>
</dbReference>
<dbReference type="OrthoDB" id="34294at2"/>
<dbReference type="InterPro" id="IPR011008">
    <property type="entry name" value="Dimeric_a/b-barrel"/>
</dbReference>
<dbReference type="KEGG" id="pbk:Back11_07600"/>
<accession>A0A3G9ITP0</accession>
<keyword evidence="2" id="KW-1185">Reference proteome</keyword>
<proteinExistence type="predicted"/>
<dbReference type="PRINTS" id="PR00033">
    <property type="entry name" value="HTHASNC"/>
</dbReference>
<organism evidence="1 2">
    <name type="scientific">Paenibacillus baekrokdamisoli</name>
    <dbReference type="NCBI Taxonomy" id="1712516"/>
    <lineage>
        <taxon>Bacteria</taxon>
        <taxon>Bacillati</taxon>
        <taxon>Bacillota</taxon>
        <taxon>Bacilli</taxon>
        <taxon>Bacillales</taxon>
        <taxon>Paenibacillaceae</taxon>
        <taxon>Paenibacillus</taxon>
    </lineage>
</organism>
<dbReference type="CDD" id="cd00090">
    <property type="entry name" value="HTH_ARSR"/>
    <property type="match status" value="1"/>
</dbReference>
<dbReference type="EMBL" id="AP019308">
    <property type="protein sequence ID" value="BBH19415.1"/>
    <property type="molecule type" value="Genomic_DNA"/>
</dbReference>
<dbReference type="Proteomes" id="UP000275368">
    <property type="component" value="Chromosome"/>
</dbReference>
<dbReference type="GO" id="GO:0043200">
    <property type="term" value="P:response to amino acid"/>
    <property type="evidence" value="ECO:0007669"/>
    <property type="project" value="TreeGrafter"/>
</dbReference>
<dbReference type="SMART" id="SM00344">
    <property type="entry name" value="HTH_ASNC"/>
    <property type="match status" value="1"/>
</dbReference>
<dbReference type="PANTHER" id="PTHR30154">
    <property type="entry name" value="LEUCINE-RESPONSIVE REGULATORY PROTEIN"/>
    <property type="match status" value="1"/>
</dbReference>
<evidence type="ECO:0000313" key="2">
    <source>
        <dbReference type="Proteomes" id="UP000275368"/>
    </source>
</evidence>